<keyword evidence="3" id="KW-1185">Reference proteome</keyword>
<keyword evidence="1" id="KW-0812">Transmembrane</keyword>
<dbReference type="EMBL" id="LVYI01000012">
    <property type="protein sequence ID" value="OAP55152.1"/>
    <property type="molecule type" value="Genomic_DNA"/>
</dbReference>
<protein>
    <submittedName>
        <fullName evidence="2">Uncharacterized protein</fullName>
    </submittedName>
</protein>
<dbReference type="GeneID" id="30015020"/>
<accession>A0A178Z614</accession>
<keyword evidence="1" id="KW-1133">Transmembrane helix</keyword>
<dbReference type="RefSeq" id="XP_018688519.1">
    <property type="nucleotide sequence ID" value="XM_018842358.1"/>
</dbReference>
<proteinExistence type="predicted"/>
<sequence length="103" mass="10839">MLFMKTYTYVDGLLAFANEYPSARRHLRAAVAGRPTLPRLRLALLDHAGDRGVIKRAVGGDDDDDGGGGGAAAAGVLVITGVVVVLLVVLVVLVEMENHAKED</sequence>
<keyword evidence="1" id="KW-0472">Membrane</keyword>
<organism evidence="2 3">
    <name type="scientific">Fonsecaea erecta</name>
    <dbReference type="NCBI Taxonomy" id="1367422"/>
    <lineage>
        <taxon>Eukaryota</taxon>
        <taxon>Fungi</taxon>
        <taxon>Dikarya</taxon>
        <taxon>Ascomycota</taxon>
        <taxon>Pezizomycotina</taxon>
        <taxon>Eurotiomycetes</taxon>
        <taxon>Chaetothyriomycetidae</taxon>
        <taxon>Chaetothyriales</taxon>
        <taxon>Herpotrichiellaceae</taxon>
        <taxon>Fonsecaea</taxon>
    </lineage>
</organism>
<reference evidence="2 3" key="1">
    <citation type="submission" date="2016-04" db="EMBL/GenBank/DDBJ databases">
        <title>Draft genome of Fonsecaea erecta CBS 125763.</title>
        <authorList>
            <person name="Weiss V.A."/>
            <person name="Vicente V.A."/>
            <person name="Raittz R.T."/>
            <person name="Moreno L.F."/>
            <person name="De Souza E.M."/>
            <person name="Pedrosa F.O."/>
            <person name="Steffens M.B."/>
            <person name="Faoro H."/>
            <person name="Tadra-Sfeir M.Z."/>
            <person name="Najafzadeh M.J."/>
            <person name="Felipe M.S."/>
            <person name="Teixeira M."/>
            <person name="Sun J."/>
            <person name="Xi L."/>
            <person name="Gomes R."/>
            <person name="De Azevedo C.M."/>
            <person name="Salgado C.G."/>
            <person name="Da Silva M.B."/>
            <person name="Nascimento M.F."/>
            <person name="Queiroz-Telles F."/>
            <person name="Attili D.S."/>
            <person name="Gorbushina A."/>
        </authorList>
    </citation>
    <scope>NUCLEOTIDE SEQUENCE [LARGE SCALE GENOMIC DNA]</scope>
    <source>
        <strain evidence="2 3">CBS 125763</strain>
    </source>
</reference>
<gene>
    <name evidence="2" type="ORF">AYL99_10852</name>
</gene>
<evidence type="ECO:0000256" key="1">
    <source>
        <dbReference type="SAM" id="Phobius"/>
    </source>
</evidence>
<dbReference type="Proteomes" id="UP000078343">
    <property type="component" value="Unassembled WGS sequence"/>
</dbReference>
<evidence type="ECO:0000313" key="3">
    <source>
        <dbReference type="Proteomes" id="UP000078343"/>
    </source>
</evidence>
<evidence type="ECO:0000313" key="2">
    <source>
        <dbReference type="EMBL" id="OAP55152.1"/>
    </source>
</evidence>
<feature type="transmembrane region" description="Helical" evidence="1">
    <location>
        <begin position="71"/>
        <end position="94"/>
    </location>
</feature>
<dbReference type="OrthoDB" id="2849215at2759"/>
<name>A0A178Z614_9EURO</name>
<dbReference type="AlphaFoldDB" id="A0A178Z614"/>
<comment type="caution">
    <text evidence="2">The sequence shown here is derived from an EMBL/GenBank/DDBJ whole genome shotgun (WGS) entry which is preliminary data.</text>
</comment>